<protein>
    <submittedName>
        <fullName evidence="1">Uncharacterized protein</fullName>
    </submittedName>
</protein>
<name>A0A8S5NGW6_9VIRU</name>
<organism evidence="1">
    <name type="scientific">virus sp. ctdtS1</name>
    <dbReference type="NCBI Taxonomy" id="2826808"/>
    <lineage>
        <taxon>Viruses</taxon>
    </lineage>
</organism>
<proteinExistence type="predicted"/>
<evidence type="ECO:0000313" key="1">
    <source>
        <dbReference type="EMBL" id="DAD93355.1"/>
    </source>
</evidence>
<accession>A0A8S5NGW6</accession>
<dbReference type="EMBL" id="BK015158">
    <property type="protein sequence ID" value="DAD93355.1"/>
    <property type="molecule type" value="Genomic_DNA"/>
</dbReference>
<reference evidence="1" key="1">
    <citation type="journal article" date="2021" name="Proc. Natl. Acad. Sci. U.S.A.">
        <title>A Catalog of Tens of Thousands of Viruses from Human Metagenomes Reveals Hidden Associations with Chronic Diseases.</title>
        <authorList>
            <person name="Tisza M.J."/>
            <person name="Buck C.B."/>
        </authorList>
    </citation>
    <scope>NUCLEOTIDE SEQUENCE</scope>
    <source>
        <strain evidence="1">CtdtS1</strain>
    </source>
</reference>
<sequence length="44" mass="5070">MRSSNSFPIQDRFCFQIKLINIHFSTKIYIIKAGALNSGFIVHI</sequence>